<dbReference type="AlphaFoldDB" id="A0A0D3L1K1"/>
<feature type="region of interest" description="Disordered" evidence="4">
    <location>
        <begin position="1"/>
        <end position="39"/>
    </location>
</feature>
<evidence type="ECO:0000256" key="1">
    <source>
        <dbReference type="ARBA" id="ARBA00022737"/>
    </source>
</evidence>
<protein>
    <submittedName>
        <fullName evidence="5">Uncharacterized protein</fullName>
    </submittedName>
</protein>
<reference evidence="6" key="1">
    <citation type="journal article" date="2013" name="Nature">
        <title>Pan genome of the phytoplankton Emiliania underpins its global distribution.</title>
        <authorList>
            <person name="Read B.A."/>
            <person name="Kegel J."/>
            <person name="Klute M.J."/>
            <person name="Kuo A."/>
            <person name="Lefebvre S.C."/>
            <person name="Maumus F."/>
            <person name="Mayer C."/>
            <person name="Miller J."/>
            <person name="Monier A."/>
            <person name="Salamov A."/>
            <person name="Young J."/>
            <person name="Aguilar M."/>
            <person name="Claverie J.M."/>
            <person name="Frickenhaus S."/>
            <person name="Gonzalez K."/>
            <person name="Herman E.K."/>
            <person name="Lin Y.C."/>
            <person name="Napier J."/>
            <person name="Ogata H."/>
            <person name="Sarno A.F."/>
            <person name="Shmutz J."/>
            <person name="Schroeder D."/>
            <person name="de Vargas C."/>
            <person name="Verret F."/>
            <person name="von Dassow P."/>
            <person name="Valentin K."/>
            <person name="Van de Peer Y."/>
            <person name="Wheeler G."/>
            <person name="Dacks J.B."/>
            <person name="Delwiche C.F."/>
            <person name="Dyhrman S.T."/>
            <person name="Glockner G."/>
            <person name="John U."/>
            <person name="Richards T."/>
            <person name="Worden A.Z."/>
            <person name="Zhang X."/>
            <person name="Grigoriev I.V."/>
            <person name="Allen A.E."/>
            <person name="Bidle K."/>
            <person name="Borodovsky M."/>
            <person name="Bowler C."/>
            <person name="Brownlee C."/>
            <person name="Cock J.M."/>
            <person name="Elias M."/>
            <person name="Gladyshev V.N."/>
            <person name="Groth M."/>
            <person name="Guda C."/>
            <person name="Hadaegh A."/>
            <person name="Iglesias-Rodriguez M.D."/>
            <person name="Jenkins J."/>
            <person name="Jones B.M."/>
            <person name="Lawson T."/>
            <person name="Leese F."/>
            <person name="Lindquist E."/>
            <person name="Lobanov A."/>
            <person name="Lomsadze A."/>
            <person name="Malik S.B."/>
            <person name="Marsh M.E."/>
            <person name="Mackinder L."/>
            <person name="Mock T."/>
            <person name="Mueller-Roeber B."/>
            <person name="Pagarete A."/>
            <person name="Parker M."/>
            <person name="Probert I."/>
            <person name="Quesneville H."/>
            <person name="Raines C."/>
            <person name="Rensing S.A."/>
            <person name="Riano-Pachon D.M."/>
            <person name="Richier S."/>
            <person name="Rokitta S."/>
            <person name="Shiraiwa Y."/>
            <person name="Soanes D.M."/>
            <person name="van der Giezen M."/>
            <person name="Wahlund T.M."/>
            <person name="Williams B."/>
            <person name="Wilson W."/>
            <person name="Wolfe G."/>
            <person name="Wurch L.L."/>
        </authorList>
    </citation>
    <scope>NUCLEOTIDE SEQUENCE</scope>
</reference>
<evidence type="ECO:0000313" key="5">
    <source>
        <dbReference type="EnsemblProtists" id="EOD41886"/>
    </source>
</evidence>
<dbReference type="PANTHER" id="PTHR24126:SF14">
    <property type="entry name" value="ANK_REP_REGION DOMAIN-CONTAINING PROTEIN"/>
    <property type="match status" value="1"/>
</dbReference>
<evidence type="ECO:0000313" key="6">
    <source>
        <dbReference type="Proteomes" id="UP000013827"/>
    </source>
</evidence>
<proteinExistence type="predicted"/>
<dbReference type="InterPro" id="IPR002110">
    <property type="entry name" value="Ankyrin_rpt"/>
</dbReference>
<evidence type="ECO:0000256" key="3">
    <source>
        <dbReference type="PROSITE-ProRule" id="PRU00023"/>
    </source>
</evidence>
<dbReference type="PROSITE" id="PS50088">
    <property type="entry name" value="ANK_REPEAT"/>
    <property type="match status" value="3"/>
</dbReference>
<dbReference type="HOGENOM" id="CLU_814891_0_0_1"/>
<dbReference type="InterPro" id="IPR036770">
    <property type="entry name" value="Ankyrin_rpt-contain_sf"/>
</dbReference>
<sequence>MPEERLSALGIPLRSRTAKDARGPRAFYADDSDAPPPDGAPCLHAAVARTDGHPTGWNGMFEALPDHSGVPSDLQRLLDASVNLEERVCGLTPLLYAARAGNTKGVKLLLERSADPEAVATDRVKSPWLKYDSLKYLDSIVQLLQKIQPMAAAEGAAHARGAWQHLLSREFCEAAERGDIAALARLKCRGADVDARDVDGATAMHLVCEEGHTSALAWLLDAGADLHGRNNCGDTPLHSSAHCGRVDTTLALLSRGADPEATNRFGVTPRVGAARRRQGNWRAVQVLLDATVLTRRVLPFCHKQGDAVDGAQSPKVGQGMDASGRTQRGTVLAHSKFDQQS</sequence>
<dbReference type="GeneID" id="17287156"/>
<dbReference type="Proteomes" id="UP000013827">
    <property type="component" value="Unassembled WGS sequence"/>
</dbReference>
<dbReference type="eggNOG" id="KOG4177">
    <property type="taxonomic scope" value="Eukaryota"/>
</dbReference>
<keyword evidence="1" id="KW-0677">Repeat</keyword>
<dbReference type="SUPFAM" id="SSF48403">
    <property type="entry name" value="Ankyrin repeat"/>
    <property type="match status" value="1"/>
</dbReference>
<dbReference type="EnsemblProtists" id="EOD41886">
    <property type="protein sequence ID" value="EOD41886"/>
    <property type="gene ID" value="EMIHUDRAFT_194465"/>
</dbReference>
<dbReference type="SMART" id="SM00248">
    <property type="entry name" value="ANK"/>
    <property type="match status" value="3"/>
</dbReference>
<dbReference type="Pfam" id="PF12796">
    <property type="entry name" value="Ank_2"/>
    <property type="match status" value="1"/>
</dbReference>
<dbReference type="PROSITE" id="PS50297">
    <property type="entry name" value="ANK_REP_REGION"/>
    <property type="match status" value="3"/>
</dbReference>
<dbReference type="Gene3D" id="1.25.40.20">
    <property type="entry name" value="Ankyrin repeat-containing domain"/>
    <property type="match status" value="2"/>
</dbReference>
<accession>A0A0D3L1K1</accession>
<dbReference type="Pfam" id="PF00023">
    <property type="entry name" value="Ank"/>
    <property type="match status" value="1"/>
</dbReference>
<name>A0A0D3L1K1_EMIH1</name>
<dbReference type="STRING" id="2903.R1G1I0"/>
<dbReference type="RefSeq" id="XP_005794315.1">
    <property type="nucleotide sequence ID" value="XM_005794258.1"/>
</dbReference>
<keyword evidence="6" id="KW-1185">Reference proteome</keyword>
<feature type="repeat" description="ANK" evidence="3">
    <location>
        <begin position="89"/>
        <end position="121"/>
    </location>
</feature>
<evidence type="ECO:0000256" key="2">
    <source>
        <dbReference type="ARBA" id="ARBA00023043"/>
    </source>
</evidence>
<dbReference type="PaxDb" id="2903-EOD41886"/>
<reference evidence="5" key="2">
    <citation type="submission" date="2024-10" db="UniProtKB">
        <authorList>
            <consortium name="EnsemblProtists"/>
        </authorList>
    </citation>
    <scope>IDENTIFICATION</scope>
</reference>
<feature type="region of interest" description="Disordered" evidence="4">
    <location>
        <begin position="308"/>
        <end position="329"/>
    </location>
</feature>
<organism evidence="5 6">
    <name type="scientific">Emiliania huxleyi (strain CCMP1516)</name>
    <dbReference type="NCBI Taxonomy" id="280463"/>
    <lineage>
        <taxon>Eukaryota</taxon>
        <taxon>Haptista</taxon>
        <taxon>Haptophyta</taxon>
        <taxon>Prymnesiophyceae</taxon>
        <taxon>Isochrysidales</taxon>
        <taxon>Noelaerhabdaceae</taxon>
        <taxon>Emiliania</taxon>
    </lineage>
</organism>
<evidence type="ECO:0000256" key="4">
    <source>
        <dbReference type="SAM" id="MobiDB-lite"/>
    </source>
</evidence>
<dbReference type="KEGG" id="ehx:EMIHUDRAFT_194465"/>
<keyword evidence="2 3" id="KW-0040">ANK repeat</keyword>
<dbReference type="PANTHER" id="PTHR24126">
    <property type="entry name" value="ANKYRIN REPEAT, PH AND SEC7 DOMAIN CONTAINING PROTEIN SECG-RELATED"/>
    <property type="match status" value="1"/>
</dbReference>
<feature type="repeat" description="ANK" evidence="3">
    <location>
        <begin position="232"/>
        <end position="264"/>
    </location>
</feature>
<feature type="repeat" description="ANK" evidence="3">
    <location>
        <begin position="199"/>
        <end position="231"/>
    </location>
</feature>